<dbReference type="Gene3D" id="3.40.50.300">
    <property type="entry name" value="P-loop containing nucleotide triphosphate hydrolases"/>
    <property type="match status" value="1"/>
</dbReference>
<organism evidence="2 3">
    <name type="scientific">Strigamia maritima</name>
    <name type="common">European centipede</name>
    <name type="synonym">Geophilus maritimus</name>
    <dbReference type="NCBI Taxonomy" id="126957"/>
    <lineage>
        <taxon>Eukaryota</taxon>
        <taxon>Metazoa</taxon>
        <taxon>Ecdysozoa</taxon>
        <taxon>Arthropoda</taxon>
        <taxon>Myriapoda</taxon>
        <taxon>Chilopoda</taxon>
        <taxon>Pleurostigmophora</taxon>
        <taxon>Geophilomorpha</taxon>
        <taxon>Linotaeniidae</taxon>
        <taxon>Strigamia</taxon>
    </lineage>
</organism>
<name>T1JIS9_STRMM</name>
<sequence>MKKDFSSFLGKNLTEYQVQQVVEHCSFDSMKKNPTTNGTEYLLHFIRKVRH</sequence>
<proteinExistence type="predicted"/>
<dbReference type="SUPFAM" id="SSF52540">
    <property type="entry name" value="P-loop containing nucleoside triphosphate hydrolases"/>
    <property type="match status" value="1"/>
</dbReference>
<reference evidence="2" key="2">
    <citation type="submission" date="2015-02" db="UniProtKB">
        <authorList>
            <consortium name="EnsemblMetazoa"/>
        </authorList>
    </citation>
    <scope>IDENTIFICATION</scope>
</reference>
<dbReference type="AlphaFoldDB" id="T1JIS9"/>
<dbReference type="GO" id="GO:0008146">
    <property type="term" value="F:sulfotransferase activity"/>
    <property type="evidence" value="ECO:0007669"/>
    <property type="project" value="InterPro"/>
</dbReference>
<protein>
    <recommendedName>
        <fullName evidence="1">Sulfotransferase domain-containing protein</fullName>
    </recommendedName>
</protein>
<reference evidence="3" key="1">
    <citation type="submission" date="2011-05" db="EMBL/GenBank/DDBJ databases">
        <authorList>
            <person name="Richards S.R."/>
            <person name="Qu J."/>
            <person name="Jiang H."/>
            <person name="Jhangiani S.N."/>
            <person name="Agravi P."/>
            <person name="Goodspeed R."/>
            <person name="Gross S."/>
            <person name="Mandapat C."/>
            <person name="Jackson L."/>
            <person name="Mathew T."/>
            <person name="Pu L."/>
            <person name="Thornton R."/>
            <person name="Saada N."/>
            <person name="Wilczek-Boney K.B."/>
            <person name="Lee S."/>
            <person name="Kovar C."/>
            <person name="Wu Y."/>
            <person name="Scherer S.E."/>
            <person name="Worley K.C."/>
            <person name="Muzny D.M."/>
            <person name="Gibbs R."/>
        </authorList>
    </citation>
    <scope>NUCLEOTIDE SEQUENCE</scope>
    <source>
        <strain evidence="3">Brora</strain>
    </source>
</reference>
<dbReference type="Pfam" id="PF00685">
    <property type="entry name" value="Sulfotransfer_1"/>
    <property type="match status" value="1"/>
</dbReference>
<accession>T1JIS9</accession>
<dbReference type="EMBL" id="JH432007">
    <property type="status" value="NOT_ANNOTATED_CDS"/>
    <property type="molecule type" value="Genomic_DNA"/>
</dbReference>
<evidence type="ECO:0000313" key="3">
    <source>
        <dbReference type="Proteomes" id="UP000014500"/>
    </source>
</evidence>
<dbReference type="HOGENOM" id="CLU_3108975_0_0_1"/>
<dbReference type="EnsemblMetazoa" id="SMAR013760-RA">
    <property type="protein sequence ID" value="SMAR013760-PA"/>
    <property type="gene ID" value="SMAR013760"/>
</dbReference>
<evidence type="ECO:0000313" key="2">
    <source>
        <dbReference type="EnsemblMetazoa" id="SMAR013760-PA"/>
    </source>
</evidence>
<dbReference type="Proteomes" id="UP000014500">
    <property type="component" value="Unassembled WGS sequence"/>
</dbReference>
<dbReference type="InterPro" id="IPR027417">
    <property type="entry name" value="P-loop_NTPase"/>
</dbReference>
<evidence type="ECO:0000259" key="1">
    <source>
        <dbReference type="Pfam" id="PF00685"/>
    </source>
</evidence>
<keyword evidence="3" id="KW-1185">Reference proteome</keyword>
<feature type="domain" description="Sulfotransferase" evidence="1">
    <location>
        <begin position="5"/>
        <end position="45"/>
    </location>
</feature>
<dbReference type="InterPro" id="IPR000863">
    <property type="entry name" value="Sulfotransferase_dom"/>
</dbReference>